<evidence type="ECO:0000313" key="2">
    <source>
        <dbReference type="Proteomes" id="UP000765509"/>
    </source>
</evidence>
<comment type="caution">
    <text evidence="1">The sequence shown here is derived from an EMBL/GenBank/DDBJ whole genome shotgun (WGS) entry which is preliminary data.</text>
</comment>
<reference evidence="1" key="1">
    <citation type="submission" date="2021-03" db="EMBL/GenBank/DDBJ databases">
        <title>Draft genome sequence of rust myrtle Austropuccinia psidii MF-1, a brazilian biotype.</title>
        <authorList>
            <person name="Quecine M.C."/>
            <person name="Pachon D.M.R."/>
            <person name="Bonatelli M.L."/>
            <person name="Correr F.H."/>
            <person name="Franceschini L.M."/>
            <person name="Leite T.F."/>
            <person name="Margarido G.R.A."/>
            <person name="Almeida C.A."/>
            <person name="Ferrarezi J.A."/>
            <person name="Labate C.A."/>
        </authorList>
    </citation>
    <scope>NUCLEOTIDE SEQUENCE</scope>
    <source>
        <strain evidence="1">MF-1</strain>
    </source>
</reference>
<dbReference type="AlphaFoldDB" id="A0A9Q3E6W1"/>
<dbReference type="Proteomes" id="UP000765509">
    <property type="component" value="Unassembled WGS sequence"/>
</dbReference>
<proteinExistence type="predicted"/>
<name>A0A9Q3E6W1_9BASI</name>
<evidence type="ECO:0000313" key="1">
    <source>
        <dbReference type="EMBL" id="MBW0515909.1"/>
    </source>
</evidence>
<protein>
    <submittedName>
        <fullName evidence="1">Uncharacterized protein</fullName>
    </submittedName>
</protein>
<accession>A0A9Q3E6W1</accession>
<organism evidence="1 2">
    <name type="scientific">Austropuccinia psidii MF-1</name>
    <dbReference type="NCBI Taxonomy" id="1389203"/>
    <lineage>
        <taxon>Eukaryota</taxon>
        <taxon>Fungi</taxon>
        <taxon>Dikarya</taxon>
        <taxon>Basidiomycota</taxon>
        <taxon>Pucciniomycotina</taxon>
        <taxon>Pucciniomycetes</taxon>
        <taxon>Pucciniales</taxon>
        <taxon>Sphaerophragmiaceae</taxon>
        <taxon>Austropuccinia</taxon>
    </lineage>
</organism>
<sequence>MPLNSSSSTVDHCLKSSRIKLQMPLERSFTQADLVAPVIPKHMRLRCPLERLEESLLSTSIESGTETPTLVVNNNLALQTYTVLKIR</sequence>
<gene>
    <name evidence="1" type="ORF">O181_055624</name>
</gene>
<keyword evidence="2" id="KW-1185">Reference proteome</keyword>
<dbReference type="EMBL" id="AVOT02024936">
    <property type="protein sequence ID" value="MBW0515909.1"/>
    <property type="molecule type" value="Genomic_DNA"/>
</dbReference>